<sequence length="223" mass="24544">MTSLQEINRRVVLAKVRSERATAEYKDAREMAEQALAAAYKKEGVEKLAVLLPGAGKVAAVTVKQGTVSVEVDEAALLATVEEHQPDEVELVADPEALTDPDVLAWLGKHRLDLLIRRVRPVWRAALVKEATERGGRIVVKKTGEEVEIAKVTHHKPTGAFAITFEPEGRFLVEQADGAAEVDADELERLREDSRKLAAMERAGVDNWQGIDYAMELLNEAES</sequence>
<gene>
    <name evidence="1" type="ORF">FXF68_25645</name>
</gene>
<protein>
    <submittedName>
        <fullName evidence="1">Uncharacterized protein</fullName>
    </submittedName>
</protein>
<dbReference type="Proteomes" id="UP000323505">
    <property type="component" value="Unassembled WGS sequence"/>
</dbReference>
<accession>A0A5D3FH43</accession>
<organism evidence="1 2">
    <name type="scientific">Actinomadura decatromicini</name>
    <dbReference type="NCBI Taxonomy" id="2604572"/>
    <lineage>
        <taxon>Bacteria</taxon>
        <taxon>Bacillati</taxon>
        <taxon>Actinomycetota</taxon>
        <taxon>Actinomycetes</taxon>
        <taxon>Streptosporangiales</taxon>
        <taxon>Thermomonosporaceae</taxon>
        <taxon>Actinomadura</taxon>
    </lineage>
</organism>
<comment type="caution">
    <text evidence="1">The sequence shown here is derived from an EMBL/GenBank/DDBJ whole genome shotgun (WGS) entry which is preliminary data.</text>
</comment>
<dbReference type="Pfam" id="PF25708">
    <property type="entry name" value="Phage_T7_Gp5_9"/>
    <property type="match status" value="1"/>
</dbReference>
<reference evidence="1 2" key="1">
    <citation type="submission" date="2019-08" db="EMBL/GenBank/DDBJ databases">
        <title>Actinomadura sp. nov. CYP1-5 isolated from mountain soil.</title>
        <authorList>
            <person name="Songsumanus A."/>
            <person name="Kuncharoen N."/>
            <person name="Kudo T."/>
            <person name="Yuki M."/>
            <person name="Igarashi Y."/>
            <person name="Tanasupawat S."/>
        </authorList>
    </citation>
    <scope>NUCLEOTIDE SEQUENCE [LARGE SCALE GENOMIC DNA]</scope>
    <source>
        <strain evidence="1 2">CYP1-5</strain>
    </source>
</reference>
<dbReference type="EMBL" id="VSRQ01000005">
    <property type="protein sequence ID" value="TYK47186.1"/>
    <property type="molecule type" value="Genomic_DNA"/>
</dbReference>
<evidence type="ECO:0000313" key="1">
    <source>
        <dbReference type="EMBL" id="TYK47186.1"/>
    </source>
</evidence>
<evidence type="ECO:0000313" key="2">
    <source>
        <dbReference type="Proteomes" id="UP000323505"/>
    </source>
</evidence>
<dbReference type="RefSeq" id="WP_148763447.1">
    <property type="nucleotide sequence ID" value="NZ_VSRQ01000005.1"/>
</dbReference>
<dbReference type="AlphaFoldDB" id="A0A5D3FH43"/>
<name>A0A5D3FH43_9ACTN</name>
<proteinExistence type="predicted"/>
<keyword evidence="2" id="KW-1185">Reference proteome</keyword>
<dbReference type="InterPro" id="IPR058007">
    <property type="entry name" value="Gp5.9"/>
</dbReference>